<feature type="compositionally biased region" description="Basic and acidic residues" evidence="1">
    <location>
        <begin position="82"/>
        <end position="93"/>
    </location>
</feature>
<sequence>MSEEKEVPQEAIQGTNQAIDDRELRPGYSKEFGPVGLKGWLENERAQKILDEDRKPDFQVKPPITIKPAPKTNFPFRPLGMSEKEWEEKTGKK</sequence>
<organism evidence="2 3">
    <name type="scientific">Candidatus Daviesbacteria bacterium GW2011_GWA2_38_24</name>
    <dbReference type="NCBI Taxonomy" id="1618422"/>
    <lineage>
        <taxon>Bacteria</taxon>
        <taxon>Candidatus Daviesiibacteriota</taxon>
    </lineage>
</organism>
<evidence type="ECO:0000313" key="3">
    <source>
        <dbReference type="Proteomes" id="UP000034235"/>
    </source>
</evidence>
<feature type="region of interest" description="Disordered" evidence="1">
    <location>
        <begin position="1"/>
        <end position="27"/>
    </location>
</feature>
<proteinExistence type="predicted"/>
<evidence type="ECO:0000256" key="1">
    <source>
        <dbReference type="SAM" id="MobiDB-lite"/>
    </source>
</evidence>
<accession>A0A0G0LYE5</accession>
<comment type="caution">
    <text evidence="2">The sequence shown here is derived from an EMBL/GenBank/DDBJ whole genome shotgun (WGS) entry which is preliminary data.</text>
</comment>
<gene>
    <name evidence="2" type="ORF">US86_C0005G0015</name>
</gene>
<protein>
    <submittedName>
        <fullName evidence="2">Uncharacterized protein</fullName>
    </submittedName>
</protein>
<dbReference type="Proteomes" id="UP000034235">
    <property type="component" value="Unassembled WGS sequence"/>
</dbReference>
<reference evidence="2 3" key="1">
    <citation type="journal article" date="2015" name="Nature">
        <title>rRNA introns, odd ribosomes, and small enigmatic genomes across a large radiation of phyla.</title>
        <authorList>
            <person name="Brown C.T."/>
            <person name="Hug L.A."/>
            <person name="Thomas B.C."/>
            <person name="Sharon I."/>
            <person name="Castelle C.J."/>
            <person name="Singh A."/>
            <person name="Wilkins M.J."/>
            <person name="Williams K.H."/>
            <person name="Banfield J.F."/>
        </authorList>
    </citation>
    <scope>NUCLEOTIDE SEQUENCE [LARGE SCALE GENOMIC DNA]</scope>
</reference>
<feature type="compositionally biased region" description="Low complexity" evidence="1">
    <location>
        <begin position="61"/>
        <end position="72"/>
    </location>
</feature>
<dbReference type="EMBL" id="LBUP01000005">
    <property type="protein sequence ID" value="KKQ66404.1"/>
    <property type="molecule type" value="Genomic_DNA"/>
</dbReference>
<feature type="region of interest" description="Disordered" evidence="1">
    <location>
        <begin position="53"/>
        <end position="93"/>
    </location>
</feature>
<evidence type="ECO:0000313" key="2">
    <source>
        <dbReference type="EMBL" id="KKQ66404.1"/>
    </source>
</evidence>
<name>A0A0G0LYE5_9BACT</name>
<dbReference type="AlphaFoldDB" id="A0A0G0LYE5"/>